<evidence type="ECO:0000256" key="4">
    <source>
        <dbReference type="SAM" id="MobiDB-lite"/>
    </source>
</evidence>
<comment type="similarity">
    <text evidence="1">Belongs to the SurE nucleotidase family.</text>
</comment>
<name>A0ABR3XMI9_9PEZI</name>
<accession>A0ABR3XMI9</accession>
<gene>
    <name evidence="6" type="ORF">Daus18300_002563</name>
</gene>
<dbReference type="Pfam" id="PF01975">
    <property type="entry name" value="SurE"/>
    <property type="match status" value="1"/>
</dbReference>
<dbReference type="InterPro" id="IPR030048">
    <property type="entry name" value="SurE"/>
</dbReference>
<evidence type="ECO:0000256" key="3">
    <source>
        <dbReference type="ARBA" id="ARBA00022801"/>
    </source>
</evidence>
<dbReference type="InterPro" id="IPR036523">
    <property type="entry name" value="SurE-like_sf"/>
</dbReference>
<comment type="caution">
    <text evidence="6">The sequence shown here is derived from an EMBL/GenBank/DDBJ whole genome shotgun (WGS) entry which is preliminary data.</text>
</comment>
<feature type="region of interest" description="Disordered" evidence="4">
    <location>
        <begin position="57"/>
        <end position="96"/>
    </location>
</feature>
<sequence>MGVRSFVKNSALLALAAGGSHGIRIIQSNDDGWAELNIREFHSMLIAAGHDAVVSAPAENMSGKGSSDEDPEPRTEACEYDSCPAGTNATTGSNATDPTLNWVNSFPATSMRLGLSTIGPDVWGSGQEAELAVTGPNVGSNLFAQVPFSGTVGSACYAAHEAGVPAIAFSGLSDSNLGLLGGNAAWNSTSPPASATVFAELALNLTTHIVDAGAPYLPNDTFLNVNMMAPLGACAEGAAAYKWVLTRIDPHVPGLSSADVQRCGSDTLPQETAVVHSGDGCYISVSVGDCSDKTTAAADVQQAVVDKIGDMLTCFH</sequence>
<organism evidence="6 7">
    <name type="scientific">Diaporthe australafricana</name>
    <dbReference type="NCBI Taxonomy" id="127596"/>
    <lineage>
        <taxon>Eukaryota</taxon>
        <taxon>Fungi</taxon>
        <taxon>Dikarya</taxon>
        <taxon>Ascomycota</taxon>
        <taxon>Pezizomycotina</taxon>
        <taxon>Sordariomycetes</taxon>
        <taxon>Sordariomycetidae</taxon>
        <taxon>Diaporthales</taxon>
        <taxon>Diaporthaceae</taxon>
        <taxon>Diaporthe</taxon>
    </lineage>
</organism>
<evidence type="ECO:0000256" key="1">
    <source>
        <dbReference type="ARBA" id="ARBA00011062"/>
    </source>
</evidence>
<evidence type="ECO:0000313" key="6">
    <source>
        <dbReference type="EMBL" id="KAL1876956.1"/>
    </source>
</evidence>
<dbReference type="Gene3D" id="3.40.1210.10">
    <property type="entry name" value="Survival protein SurE-like phosphatase/nucleotidase"/>
    <property type="match status" value="1"/>
</dbReference>
<keyword evidence="7" id="KW-1185">Reference proteome</keyword>
<dbReference type="SUPFAM" id="SSF64167">
    <property type="entry name" value="SurE-like"/>
    <property type="match status" value="1"/>
</dbReference>
<proteinExistence type="inferred from homology"/>
<feature type="domain" description="Survival protein SurE-like phosphatase/nucleotidase" evidence="5">
    <location>
        <begin position="25"/>
        <end position="227"/>
    </location>
</feature>
<keyword evidence="2" id="KW-0479">Metal-binding</keyword>
<dbReference type="PANTHER" id="PTHR30457">
    <property type="entry name" value="5'-NUCLEOTIDASE SURE"/>
    <property type="match status" value="1"/>
</dbReference>
<keyword evidence="3" id="KW-0378">Hydrolase</keyword>
<dbReference type="PANTHER" id="PTHR30457:SF0">
    <property type="entry name" value="PHOSPHATASE, PUTATIVE (AFU_ORTHOLOGUE AFUA_4G01070)-RELATED"/>
    <property type="match status" value="1"/>
</dbReference>
<dbReference type="EMBL" id="JAWRVE010000015">
    <property type="protein sequence ID" value="KAL1876956.1"/>
    <property type="molecule type" value="Genomic_DNA"/>
</dbReference>
<dbReference type="Proteomes" id="UP001583177">
    <property type="component" value="Unassembled WGS sequence"/>
</dbReference>
<evidence type="ECO:0000313" key="7">
    <source>
        <dbReference type="Proteomes" id="UP001583177"/>
    </source>
</evidence>
<evidence type="ECO:0000259" key="5">
    <source>
        <dbReference type="Pfam" id="PF01975"/>
    </source>
</evidence>
<dbReference type="InterPro" id="IPR002828">
    <property type="entry name" value="SurE-like_Pase/nucleotidase"/>
</dbReference>
<evidence type="ECO:0000256" key="2">
    <source>
        <dbReference type="ARBA" id="ARBA00022723"/>
    </source>
</evidence>
<protein>
    <recommendedName>
        <fullName evidence="5">Survival protein SurE-like phosphatase/nucleotidase domain-containing protein</fullName>
    </recommendedName>
</protein>
<reference evidence="6 7" key="1">
    <citation type="journal article" date="2024" name="IMA Fungus">
        <title>IMA Genome - F19 : A genome assembly and annotation guide to empower mycologists, including annotated draft genome sequences of Ceratocystis pirilliformis, Diaporthe australafricana, Fusarium ophioides, Paecilomyces lecythidis, and Sporothrix stenoceras.</title>
        <authorList>
            <person name="Aylward J."/>
            <person name="Wilson A.M."/>
            <person name="Visagie C.M."/>
            <person name="Spraker J."/>
            <person name="Barnes I."/>
            <person name="Buitendag C."/>
            <person name="Ceriani C."/>
            <person name="Del Mar Angel L."/>
            <person name="du Plessis D."/>
            <person name="Fuchs T."/>
            <person name="Gasser K."/>
            <person name="Kramer D."/>
            <person name="Li W."/>
            <person name="Munsamy K."/>
            <person name="Piso A."/>
            <person name="Price J.L."/>
            <person name="Sonnekus B."/>
            <person name="Thomas C."/>
            <person name="van der Nest A."/>
            <person name="van Dijk A."/>
            <person name="van Heerden A."/>
            <person name="van Vuuren N."/>
            <person name="Yilmaz N."/>
            <person name="Duong T.A."/>
            <person name="van der Merwe N.A."/>
            <person name="Wingfield M.J."/>
            <person name="Wingfield B.D."/>
        </authorList>
    </citation>
    <scope>NUCLEOTIDE SEQUENCE [LARGE SCALE GENOMIC DNA]</scope>
    <source>
        <strain evidence="6 7">CMW 18300</strain>
    </source>
</reference>
<feature type="compositionally biased region" description="Low complexity" evidence="4">
    <location>
        <begin position="85"/>
        <end position="96"/>
    </location>
</feature>